<protein>
    <submittedName>
        <fullName evidence="1">Uncharacterized protein</fullName>
    </submittedName>
</protein>
<proteinExistence type="predicted"/>
<reference evidence="1 2" key="1">
    <citation type="submission" date="2018-09" db="EMBL/GenBank/DDBJ databases">
        <title>Glutamicibacter mishrai S5-52T (LMG 29155T = KCTC 39846T).</title>
        <authorList>
            <person name="Das S.K."/>
        </authorList>
    </citation>
    <scope>NUCLEOTIDE SEQUENCE [LARGE SCALE GENOMIC DNA]</scope>
    <source>
        <strain evidence="1 2">S5-52</strain>
    </source>
</reference>
<dbReference type="Proteomes" id="UP000502331">
    <property type="component" value="Chromosome"/>
</dbReference>
<sequence length="135" mass="15146">MLLDSLPSNLLTDQAPEKYLVAVVFNRRAEPEEVDFLTGTGVSDRLRSAGYPDVELNVVNRRLEISNTTLEELRDGLSVAIAQELSGVEQEFERERVARNAQFRKDVDAETKRAEAVQLLAQSITFDPARVETLI</sequence>
<dbReference type="AlphaFoldDB" id="A0A6H0SI21"/>
<organism evidence="1 2">
    <name type="scientific">Glutamicibacter mishrai</name>
    <dbReference type="NCBI Taxonomy" id="1775880"/>
    <lineage>
        <taxon>Bacteria</taxon>
        <taxon>Bacillati</taxon>
        <taxon>Actinomycetota</taxon>
        <taxon>Actinomycetes</taxon>
        <taxon>Micrococcales</taxon>
        <taxon>Micrococcaceae</taxon>
        <taxon>Glutamicibacter</taxon>
    </lineage>
</organism>
<evidence type="ECO:0000313" key="2">
    <source>
        <dbReference type="Proteomes" id="UP000502331"/>
    </source>
</evidence>
<dbReference type="EMBL" id="CP032549">
    <property type="protein sequence ID" value="QIV86964.1"/>
    <property type="molecule type" value="Genomic_DNA"/>
</dbReference>
<name>A0A6H0SI21_9MICC</name>
<accession>A0A6H0SI21</accession>
<gene>
    <name evidence="1" type="ORF">D3791_07365</name>
</gene>
<keyword evidence="2" id="KW-1185">Reference proteome</keyword>
<evidence type="ECO:0000313" key="1">
    <source>
        <dbReference type="EMBL" id="QIV86964.1"/>
    </source>
</evidence>